<protein>
    <recommendedName>
        <fullName evidence="3">UBA domain-containing protein</fullName>
    </recommendedName>
</protein>
<dbReference type="EMBL" id="JARBDR010000337">
    <property type="protein sequence ID" value="KAJ8315723.1"/>
    <property type="molecule type" value="Genomic_DNA"/>
</dbReference>
<evidence type="ECO:0000313" key="1">
    <source>
        <dbReference type="EMBL" id="KAJ8315723.1"/>
    </source>
</evidence>
<evidence type="ECO:0008006" key="3">
    <source>
        <dbReference type="Google" id="ProtNLM"/>
    </source>
</evidence>
<reference evidence="1 2" key="1">
    <citation type="submission" date="2022-12" db="EMBL/GenBank/DDBJ databases">
        <title>Chromosome-level genome of Tegillarca granosa.</title>
        <authorList>
            <person name="Kim J."/>
        </authorList>
    </citation>
    <scope>NUCLEOTIDE SEQUENCE [LARGE SCALE GENOMIC DNA]</scope>
    <source>
        <strain evidence="1">Teg-2019</strain>
        <tissue evidence="1">Adductor muscle</tissue>
    </source>
</reference>
<proteinExistence type="predicted"/>
<comment type="caution">
    <text evidence="1">The sequence shown here is derived from an EMBL/GenBank/DDBJ whole genome shotgun (WGS) entry which is preliminary data.</text>
</comment>
<sequence length="160" mass="18410">MHLALPLGLVDVRKNYRENESESRKELKRREICIQTVMEMGYPRDLIDTAISELQHNGQNKFDAALLLETVFCIEERLKSGKQQQLIEEDIEGATGFVSTQNLDTNTTYINDVSQHIKSVKLDDYVLVLLSRNRHTHRDFVTGNVDDEVTRNAITAMIIY</sequence>
<accession>A0ABQ9FEF4</accession>
<dbReference type="Proteomes" id="UP001217089">
    <property type="component" value="Unassembled WGS sequence"/>
</dbReference>
<evidence type="ECO:0000313" key="2">
    <source>
        <dbReference type="Proteomes" id="UP001217089"/>
    </source>
</evidence>
<name>A0ABQ9FEF4_TEGGR</name>
<gene>
    <name evidence="1" type="ORF">KUTeg_007873</name>
</gene>
<keyword evidence="2" id="KW-1185">Reference proteome</keyword>
<organism evidence="1 2">
    <name type="scientific">Tegillarca granosa</name>
    <name type="common">Malaysian cockle</name>
    <name type="synonym">Anadara granosa</name>
    <dbReference type="NCBI Taxonomy" id="220873"/>
    <lineage>
        <taxon>Eukaryota</taxon>
        <taxon>Metazoa</taxon>
        <taxon>Spiralia</taxon>
        <taxon>Lophotrochozoa</taxon>
        <taxon>Mollusca</taxon>
        <taxon>Bivalvia</taxon>
        <taxon>Autobranchia</taxon>
        <taxon>Pteriomorphia</taxon>
        <taxon>Arcoida</taxon>
        <taxon>Arcoidea</taxon>
        <taxon>Arcidae</taxon>
        <taxon>Tegillarca</taxon>
    </lineage>
</organism>